<keyword evidence="2" id="KW-1185">Reference proteome</keyword>
<dbReference type="Proteomes" id="UP000299102">
    <property type="component" value="Unassembled WGS sequence"/>
</dbReference>
<comment type="caution">
    <text evidence="1">The sequence shown here is derived from an EMBL/GenBank/DDBJ whole genome shotgun (WGS) entry which is preliminary data.</text>
</comment>
<dbReference type="EMBL" id="BGZK01000245">
    <property type="protein sequence ID" value="GBP31341.1"/>
    <property type="molecule type" value="Genomic_DNA"/>
</dbReference>
<evidence type="ECO:0000313" key="1">
    <source>
        <dbReference type="EMBL" id="GBP31341.1"/>
    </source>
</evidence>
<reference evidence="1 2" key="1">
    <citation type="journal article" date="2019" name="Commun. Biol.">
        <title>The bagworm genome reveals a unique fibroin gene that provides high tensile strength.</title>
        <authorList>
            <person name="Kono N."/>
            <person name="Nakamura H."/>
            <person name="Ohtoshi R."/>
            <person name="Tomita M."/>
            <person name="Numata K."/>
            <person name="Arakawa K."/>
        </authorList>
    </citation>
    <scope>NUCLEOTIDE SEQUENCE [LARGE SCALE GENOMIC DNA]</scope>
</reference>
<name>A0A4C1UXX1_EUMVA</name>
<proteinExistence type="predicted"/>
<evidence type="ECO:0000313" key="2">
    <source>
        <dbReference type="Proteomes" id="UP000299102"/>
    </source>
</evidence>
<dbReference type="AlphaFoldDB" id="A0A4C1UXX1"/>
<sequence length="83" mass="9152">MSSSESDLLLMFSHVSVIWDMSENLELLATKRLNKWRGESAVVIAVKILESKSSPVFPMKTLNALVVQTAGSAGRMRLTAPQF</sequence>
<accession>A0A4C1UXX1</accession>
<organism evidence="1 2">
    <name type="scientific">Eumeta variegata</name>
    <name type="common">Bagworm moth</name>
    <name type="synonym">Eumeta japonica</name>
    <dbReference type="NCBI Taxonomy" id="151549"/>
    <lineage>
        <taxon>Eukaryota</taxon>
        <taxon>Metazoa</taxon>
        <taxon>Ecdysozoa</taxon>
        <taxon>Arthropoda</taxon>
        <taxon>Hexapoda</taxon>
        <taxon>Insecta</taxon>
        <taxon>Pterygota</taxon>
        <taxon>Neoptera</taxon>
        <taxon>Endopterygota</taxon>
        <taxon>Lepidoptera</taxon>
        <taxon>Glossata</taxon>
        <taxon>Ditrysia</taxon>
        <taxon>Tineoidea</taxon>
        <taxon>Psychidae</taxon>
        <taxon>Oiketicinae</taxon>
        <taxon>Eumeta</taxon>
    </lineage>
</organism>
<protein>
    <submittedName>
        <fullName evidence="1">Uncharacterized protein</fullName>
    </submittedName>
</protein>
<gene>
    <name evidence="1" type="ORF">EVAR_13460_1</name>
</gene>